<organism evidence="2 3">
    <name type="scientific">Lophiotrema nucula</name>
    <dbReference type="NCBI Taxonomy" id="690887"/>
    <lineage>
        <taxon>Eukaryota</taxon>
        <taxon>Fungi</taxon>
        <taxon>Dikarya</taxon>
        <taxon>Ascomycota</taxon>
        <taxon>Pezizomycotina</taxon>
        <taxon>Dothideomycetes</taxon>
        <taxon>Pleosporomycetidae</taxon>
        <taxon>Pleosporales</taxon>
        <taxon>Lophiotremataceae</taxon>
        <taxon>Lophiotrema</taxon>
    </lineage>
</organism>
<evidence type="ECO:0000259" key="1">
    <source>
        <dbReference type="PROSITE" id="PS50011"/>
    </source>
</evidence>
<reference evidence="2" key="1">
    <citation type="journal article" date="2020" name="Stud. Mycol.">
        <title>101 Dothideomycetes genomes: a test case for predicting lifestyles and emergence of pathogens.</title>
        <authorList>
            <person name="Haridas S."/>
            <person name="Albert R."/>
            <person name="Binder M."/>
            <person name="Bloem J."/>
            <person name="Labutti K."/>
            <person name="Salamov A."/>
            <person name="Andreopoulos B."/>
            <person name="Baker S."/>
            <person name="Barry K."/>
            <person name="Bills G."/>
            <person name="Bluhm B."/>
            <person name="Cannon C."/>
            <person name="Castanera R."/>
            <person name="Culley D."/>
            <person name="Daum C."/>
            <person name="Ezra D."/>
            <person name="Gonzalez J."/>
            <person name="Henrissat B."/>
            <person name="Kuo A."/>
            <person name="Liang C."/>
            <person name="Lipzen A."/>
            <person name="Lutzoni F."/>
            <person name="Magnuson J."/>
            <person name="Mondo S."/>
            <person name="Nolan M."/>
            <person name="Ohm R."/>
            <person name="Pangilinan J."/>
            <person name="Park H.-J."/>
            <person name="Ramirez L."/>
            <person name="Alfaro M."/>
            <person name="Sun H."/>
            <person name="Tritt A."/>
            <person name="Yoshinaga Y."/>
            <person name="Zwiers L.-H."/>
            <person name="Turgeon B."/>
            <person name="Goodwin S."/>
            <person name="Spatafora J."/>
            <person name="Crous P."/>
            <person name="Grigoriev I."/>
        </authorList>
    </citation>
    <scope>NUCLEOTIDE SEQUENCE</scope>
    <source>
        <strain evidence="2">CBS 627.86</strain>
    </source>
</reference>
<protein>
    <submittedName>
        <fullName evidence="2">Kinase-like domain-containing protein</fullName>
    </submittedName>
</protein>
<dbReference type="GO" id="GO:0005634">
    <property type="term" value="C:nucleus"/>
    <property type="evidence" value="ECO:0007669"/>
    <property type="project" value="TreeGrafter"/>
</dbReference>
<dbReference type="GO" id="GO:0044773">
    <property type="term" value="P:mitotic DNA damage checkpoint signaling"/>
    <property type="evidence" value="ECO:0007669"/>
    <property type="project" value="TreeGrafter"/>
</dbReference>
<sequence length="400" mass="45356">MAENPWIWDTARAKYYRFDHANQLYIFEDGDVLPLSTPSPTLTREEPPAPVVSAFAPLAAAAAYPTPSDSGSSTQTYFTHSTGASIAVGPCPQPTDDLANGRYKVLRTLERGGQTREKGVQQAQDSHDGNIYALKTYVCHNVYQYNDRAANFDREVSIMSRLSQSPHVVKMIRSHKSPETLEYAFVMQPVANQGSLLYYLRSQFRSPQMVLFSDSFTHMALLNLAKGLHDIHRHSVRHKDIKPGNILLHDDDILYTDFGLSLDFNGYSTDETDGPDPEHDCTRAYAAAETFAHKPRNRRSDIFCLGCIFLEIVSARCVAITGETEWEDDTIFGDDFVRYHEMVANGRIHRKLESMLNDDRLHSIHRYLPLISKMMRADRDKRPDAIQLLNDIVHNNPYVS</sequence>
<dbReference type="AlphaFoldDB" id="A0A6A5ZIN2"/>
<dbReference type="GO" id="GO:0005524">
    <property type="term" value="F:ATP binding"/>
    <property type="evidence" value="ECO:0007669"/>
    <property type="project" value="InterPro"/>
</dbReference>
<dbReference type="PANTHER" id="PTHR44167">
    <property type="entry name" value="OVARIAN-SPECIFIC SERINE/THREONINE-PROTEIN KINASE LOK-RELATED"/>
    <property type="match status" value="1"/>
</dbReference>
<dbReference type="GO" id="GO:0005737">
    <property type="term" value="C:cytoplasm"/>
    <property type="evidence" value="ECO:0007669"/>
    <property type="project" value="TreeGrafter"/>
</dbReference>
<dbReference type="InterPro" id="IPR008271">
    <property type="entry name" value="Ser/Thr_kinase_AS"/>
</dbReference>
<keyword evidence="2" id="KW-0418">Kinase</keyword>
<dbReference type="Gene3D" id="1.10.510.10">
    <property type="entry name" value="Transferase(Phosphotransferase) domain 1"/>
    <property type="match status" value="1"/>
</dbReference>
<dbReference type="PROSITE" id="PS50011">
    <property type="entry name" value="PROTEIN_KINASE_DOM"/>
    <property type="match status" value="1"/>
</dbReference>
<evidence type="ECO:0000313" key="3">
    <source>
        <dbReference type="Proteomes" id="UP000799770"/>
    </source>
</evidence>
<dbReference type="EMBL" id="ML977315">
    <property type="protein sequence ID" value="KAF2119299.1"/>
    <property type="molecule type" value="Genomic_DNA"/>
</dbReference>
<keyword evidence="2" id="KW-0808">Transferase</keyword>
<dbReference type="InterPro" id="IPR011009">
    <property type="entry name" value="Kinase-like_dom_sf"/>
</dbReference>
<dbReference type="SMART" id="SM00220">
    <property type="entry name" value="S_TKc"/>
    <property type="match status" value="1"/>
</dbReference>
<dbReference type="Proteomes" id="UP000799770">
    <property type="component" value="Unassembled WGS sequence"/>
</dbReference>
<dbReference type="SUPFAM" id="SSF56112">
    <property type="entry name" value="Protein kinase-like (PK-like)"/>
    <property type="match status" value="1"/>
</dbReference>
<feature type="domain" description="Protein kinase" evidence="1">
    <location>
        <begin position="103"/>
        <end position="399"/>
    </location>
</feature>
<name>A0A6A5ZIN2_9PLEO</name>
<proteinExistence type="predicted"/>
<dbReference type="OrthoDB" id="10252171at2759"/>
<accession>A0A6A5ZIN2</accession>
<evidence type="ECO:0000313" key="2">
    <source>
        <dbReference type="EMBL" id="KAF2119299.1"/>
    </source>
</evidence>
<keyword evidence="3" id="KW-1185">Reference proteome</keyword>
<dbReference type="CDD" id="cd00180">
    <property type="entry name" value="PKc"/>
    <property type="match status" value="1"/>
</dbReference>
<dbReference type="InterPro" id="IPR000719">
    <property type="entry name" value="Prot_kinase_dom"/>
</dbReference>
<dbReference type="GO" id="GO:0004674">
    <property type="term" value="F:protein serine/threonine kinase activity"/>
    <property type="evidence" value="ECO:0007669"/>
    <property type="project" value="TreeGrafter"/>
</dbReference>
<gene>
    <name evidence="2" type="ORF">BDV96DRAFT_642334</name>
</gene>
<dbReference type="PROSITE" id="PS00108">
    <property type="entry name" value="PROTEIN_KINASE_ST"/>
    <property type="match status" value="1"/>
</dbReference>
<dbReference type="Pfam" id="PF00069">
    <property type="entry name" value="Pkinase"/>
    <property type="match status" value="1"/>
</dbReference>
<dbReference type="PANTHER" id="PTHR44167:SF18">
    <property type="entry name" value="PROTEIN KINASE DOMAIN-CONTAINING PROTEIN"/>
    <property type="match status" value="1"/>
</dbReference>